<keyword evidence="4" id="KW-1185">Reference proteome</keyword>
<accession>A0A345ST75</accession>
<dbReference type="Proteomes" id="UP000249340">
    <property type="component" value="Chromosome"/>
</dbReference>
<dbReference type="SUPFAM" id="SSF53474">
    <property type="entry name" value="alpha/beta-Hydrolases"/>
    <property type="match status" value="1"/>
</dbReference>
<dbReference type="KEGG" id="stri:C7M71_005145"/>
<feature type="region of interest" description="Disordered" evidence="1">
    <location>
        <begin position="85"/>
        <end position="104"/>
    </location>
</feature>
<dbReference type="InterPro" id="IPR000801">
    <property type="entry name" value="Esterase-like"/>
</dbReference>
<feature type="transmembrane region" description="Helical" evidence="2">
    <location>
        <begin position="7"/>
        <end position="27"/>
    </location>
</feature>
<dbReference type="AlphaFoldDB" id="A0A345ST75"/>
<organism evidence="3 4">
    <name type="scientific">Peterkaempfera bronchialis</name>
    <dbReference type="NCBI Taxonomy" id="2126346"/>
    <lineage>
        <taxon>Bacteria</taxon>
        <taxon>Bacillati</taxon>
        <taxon>Actinomycetota</taxon>
        <taxon>Actinomycetes</taxon>
        <taxon>Kitasatosporales</taxon>
        <taxon>Streptomycetaceae</taxon>
        <taxon>Peterkaempfera</taxon>
    </lineage>
</organism>
<dbReference type="RefSeq" id="WP_114914201.1">
    <property type="nucleotide sequence ID" value="NZ_CP031264.1"/>
</dbReference>
<proteinExistence type="predicted"/>
<dbReference type="InterPro" id="IPR050583">
    <property type="entry name" value="Mycobacterial_A85_antigen"/>
</dbReference>
<dbReference type="PANTHER" id="PTHR48098:SF1">
    <property type="entry name" value="DIACYLGLYCEROL ACYLTRANSFERASE_MYCOLYLTRANSFERASE AG85A"/>
    <property type="match status" value="1"/>
</dbReference>
<dbReference type="OrthoDB" id="3670437at2"/>
<dbReference type="PANTHER" id="PTHR48098">
    <property type="entry name" value="ENTEROCHELIN ESTERASE-RELATED"/>
    <property type="match status" value="1"/>
</dbReference>
<dbReference type="Pfam" id="PF00756">
    <property type="entry name" value="Esterase"/>
    <property type="match status" value="1"/>
</dbReference>
<feature type="transmembrane region" description="Helical" evidence="2">
    <location>
        <begin position="47"/>
        <end position="66"/>
    </location>
</feature>
<keyword evidence="2" id="KW-0812">Transmembrane</keyword>
<sequence>MGLTSRTLLIIAILAALGCVVGTVWMWPRLARRHWAAVLGRLGTLMATQLAFLAALGLAANGYFGFYASWRDLLGTGADQPVAVQNHFGTGTPAEHTADPAPGVEPLGKVPLTGPDGGAPREAGMIEKVRIAGGRSGLSSEGYVYLPPQYFRPGGQHRRLPVAVVLTGYPGDARNLITRLDYPGVALDRIRAGRMQPTVLVLLRPTVAPPRDTECVDVPHGPQAETYFVRDVPQAVAAAYRVATGPRSWGVIGDSTGGYCALKFALRHPDVYGAAVSLSGYYHAAHDATTGDLFGGSVRLRRENDLMWRLRHLPVPEVSLLVATSREGEGDYHATQRFIAAATPPLRVSSIILGSGGHNFRTWRQELPVALPWLAEHLRAG</sequence>
<evidence type="ECO:0000313" key="4">
    <source>
        <dbReference type="Proteomes" id="UP000249340"/>
    </source>
</evidence>
<name>A0A345ST75_9ACTN</name>
<gene>
    <name evidence="3" type="ORF">C7M71_005145</name>
</gene>
<dbReference type="PROSITE" id="PS51257">
    <property type="entry name" value="PROKAR_LIPOPROTEIN"/>
    <property type="match status" value="1"/>
</dbReference>
<protein>
    <submittedName>
        <fullName evidence="3">Esterase</fullName>
    </submittedName>
</protein>
<evidence type="ECO:0000313" key="3">
    <source>
        <dbReference type="EMBL" id="AXI76930.1"/>
    </source>
</evidence>
<evidence type="ECO:0000256" key="1">
    <source>
        <dbReference type="SAM" id="MobiDB-lite"/>
    </source>
</evidence>
<dbReference type="GO" id="GO:0016747">
    <property type="term" value="F:acyltransferase activity, transferring groups other than amino-acyl groups"/>
    <property type="evidence" value="ECO:0007669"/>
    <property type="project" value="TreeGrafter"/>
</dbReference>
<dbReference type="InterPro" id="IPR029058">
    <property type="entry name" value="AB_hydrolase_fold"/>
</dbReference>
<evidence type="ECO:0000256" key="2">
    <source>
        <dbReference type="SAM" id="Phobius"/>
    </source>
</evidence>
<reference evidence="4" key="1">
    <citation type="submission" date="2018-07" db="EMBL/GenBank/DDBJ databases">
        <title>Streptacidiphilus bronchialis DSM 106435 chromosome.</title>
        <authorList>
            <person name="Batra D."/>
            <person name="Gulvik C.A."/>
        </authorList>
    </citation>
    <scope>NUCLEOTIDE SEQUENCE [LARGE SCALE GENOMIC DNA]</scope>
    <source>
        <strain evidence="4">DSM 106435</strain>
    </source>
</reference>
<keyword evidence="2" id="KW-0472">Membrane</keyword>
<dbReference type="Gene3D" id="3.40.50.1820">
    <property type="entry name" value="alpha/beta hydrolase"/>
    <property type="match status" value="1"/>
</dbReference>
<dbReference type="EMBL" id="CP031264">
    <property type="protein sequence ID" value="AXI76930.1"/>
    <property type="molecule type" value="Genomic_DNA"/>
</dbReference>
<keyword evidence="2" id="KW-1133">Transmembrane helix</keyword>